<dbReference type="SUPFAM" id="SSF47203">
    <property type="entry name" value="Acyl-CoA dehydrogenase C-terminal domain-like"/>
    <property type="match status" value="1"/>
</dbReference>
<feature type="non-terminal residue" evidence="2">
    <location>
        <position position="301"/>
    </location>
</feature>
<dbReference type="Gene3D" id="2.40.110.10">
    <property type="entry name" value="Butyryl-CoA Dehydrogenase, subunit A, domain 2"/>
    <property type="match status" value="1"/>
</dbReference>
<dbReference type="GO" id="GO:0016627">
    <property type="term" value="F:oxidoreductase activity, acting on the CH-CH group of donors"/>
    <property type="evidence" value="ECO:0007669"/>
    <property type="project" value="InterPro"/>
</dbReference>
<name>A0A3B0UNG4_9ZZZZ</name>
<evidence type="ECO:0000259" key="1">
    <source>
        <dbReference type="Pfam" id="PF11794"/>
    </source>
</evidence>
<dbReference type="InterPro" id="IPR009100">
    <property type="entry name" value="AcylCoA_DH/oxidase_NM_dom_sf"/>
</dbReference>
<accession>A0A3B0UNG4</accession>
<dbReference type="PANTHER" id="PTHR36117:SF3">
    <property type="entry name" value="4-HYDROXYPHENYLACETATE 3-MONOOXYGENASE-RELATED"/>
    <property type="match status" value="1"/>
</dbReference>
<sequence>MLRTKEQYFEKLTEMKPNIYIGDEKVGRDDPRLRPGINVLSITFDLAQNPKYKKLATAKSKITNGTVNRWAHLPQDPYDLMEKQKLIRLGARRAGGCIQRCMGHDAISALSICTREIDDAKGTNYHERFVNFMKVYQENDLVGCCAQTDSKGDRVKRPSDQPDPDAYVHIVEKREDGIVVSGFKMSVTQAPYADEIFVIPTRALMENDKDYAVAFVVPGDQEGVKLVTRPVWHRQKDEDDAPPICRTGISDSVIIFDNVFVPNERVFMAGEWEFGRRLAMLFADSHRHSYSGCKPAVSDIL</sequence>
<dbReference type="PANTHER" id="PTHR36117">
    <property type="entry name" value="4-HYDROXYPHENYLACETATE 3-MONOOXYGENASE-RELATED"/>
    <property type="match status" value="1"/>
</dbReference>
<dbReference type="EMBL" id="UOET01000420">
    <property type="protein sequence ID" value="VAW29753.1"/>
    <property type="molecule type" value="Genomic_DNA"/>
</dbReference>
<feature type="domain" description="HpaB/PvcC/4-BUDH N-terminal" evidence="1">
    <location>
        <begin position="4"/>
        <end position="268"/>
    </location>
</feature>
<gene>
    <name evidence="2" type="ORF">MNBD_BACTEROID07-1844</name>
</gene>
<reference evidence="2" key="1">
    <citation type="submission" date="2018-06" db="EMBL/GenBank/DDBJ databases">
        <authorList>
            <person name="Zhirakovskaya E."/>
        </authorList>
    </citation>
    <scope>NUCLEOTIDE SEQUENCE</scope>
</reference>
<keyword evidence="2" id="KW-0560">Oxidoreductase</keyword>
<dbReference type="SUPFAM" id="SSF56645">
    <property type="entry name" value="Acyl-CoA dehydrogenase NM domain-like"/>
    <property type="match status" value="1"/>
</dbReference>
<dbReference type="Gene3D" id="1.10.3140.10">
    <property type="entry name" value="4-hydroxybutyryl-coa dehydratase, domain 1"/>
    <property type="match status" value="1"/>
</dbReference>
<dbReference type="InterPro" id="IPR004925">
    <property type="entry name" value="HpaB/PvcC/4-BUDH"/>
</dbReference>
<proteinExistence type="predicted"/>
<dbReference type="Pfam" id="PF11794">
    <property type="entry name" value="HpaB_N"/>
    <property type="match status" value="1"/>
</dbReference>
<dbReference type="InterPro" id="IPR046373">
    <property type="entry name" value="Acyl-CoA_Oxase/DH_mid-dom_sf"/>
</dbReference>
<protein>
    <submittedName>
        <fullName evidence="2">4-hydroxyphenylacetate 3-monooxygenase</fullName>
        <ecNumber evidence="2">1.14.14.9</ecNumber>
    </submittedName>
</protein>
<evidence type="ECO:0000313" key="2">
    <source>
        <dbReference type="EMBL" id="VAW29753.1"/>
    </source>
</evidence>
<organism evidence="2">
    <name type="scientific">hydrothermal vent metagenome</name>
    <dbReference type="NCBI Taxonomy" id="652676"/>
    <lineage>
        <taxon>unclassified sequences</taxon>
        <taxon>metagenomes</taxon>
        <taxon>ecological metagenomes</taxon>
    </lineage>
</organism>
<dbReference type="EC" id="1.14.14.9" evidence="2"/>
<dbReference type="InterPro" id="IPR036250">
    <property type="entry name" value="AcylCo_DH-like_C"/>
</dbReference>
<keyword evidence="2" id="KW-0503">Monooxygenase</keyword>
<dbReference type="GO" id="GO:0052881">
    <property type="term" value="F:4-hydroxyphenylacetate 3-monooxygenase activity"/>
    <property type="evidence" value="ECO:0007669"/>
    <property type="project" value="UniProtKB-EC"/>
</dbReference>
<dbReference type="AlphaFoldDB" id="A0A3B0UNG4"/>
<dbReference type="InterPro" id="IPR024674">
    <property type="entry name" value="HpaB/PvcC/4-BUDH_N"/>
</dbReference>